<organism evidence="1 2">
    <name type="scientific">Streptomyces hebeiensis</name>
    <dbReference type="NCBI Taxonomy" id="229486"/>
    <lineage>
        <taxon>Bacteria</taxon>
        <taxon>Bacillati</taxon>
        <taxon>Actinomycetota</taxon>
        <taxon>Actinomycetes</taxon>
        <taxon>Kitasatosporales</taxon>
        <taxon>Streptomycetaceae</taxon>
        <taxon>Streptomyces</taxon>
    </lineage>
</organism>
<reference evidence="1 2" key="1">
    <citation type="journal article" date="2019" name="Int. J. Syst. Evol. Microbiol.">
        <title>The Global Catalogue of Microorganisms (GCM) 10K type strain sequencing project: providing services to taxonomists for standard genome sequencing and annotation.</title>
        <authorList>
            <consortium name="The Broad Institute Genomics Platform"/>
            <consortium name="The Broad Institute Genome Sequencing Center for Infectious Disease"/>
            <person name="Wu L."/>
            <person name="Ma J."/>
        </authorList>
    </citation>
    <scope>NUCLEOTIDE SEQUENCE [LARGE SCALE GENOMIC DNA]</scope>
    <source>
        <strain evidence="1 2">JCM 12696</strain>
    </source>
</reference>
<evidence type="ECO:0000313" key="1">
    <source>
        <dbReference type="EMBL" id="GAA1198591.1"/>
    </source>
</evidence>
<dbReference type="RefSeq" id="WP_344284533.1">
    <property type="nucleotide sequence ID" value="NZ_BAAAKV010000096.1"/>
</dbReference>
<dbReference type="Proteomes" id="UP001501371">
    <property type="component" value="Unassembled WGS sequence"/>
</dbReference>
<sequence length="130" mass="14552">MFVARFQEIARATGWRSPVTPYRALQAWAEFVDDCRDGYAATLFEYMDDLSVRRFLQAVVNDPVIRRCPEATWFGAELARTDARFRELLADGLDVPGGGGPWWERAIPGRGGEEMAATARELLGLEADVV</sequence>
<accession>A0ABN1V7V7</accession>
<proteinExistence type="predicted"/>
<gene>
    <name evidence="1" type="ORF">GCM10009654_64090</name>
</gene>
<evidence type="ECO:0000313" key="2">
    <source>
        <dbReference type="Proteomes" id="UP001501371"/>
    </source>
</evidence>
<comment type="caution">
    <text evidence="1">The sequence shown here is derived from an EMBL/GenBank/DDBJ whole genome shotgun (WGS) entry which is preliminary data.</text>
</comment>
<protein>
    <submittedName>
        <fullName evidence="1">Uncharacterized protein</fullName>
    </submittedName>
</protein>
<dbReference type="EMBL" id="BAAAKV010000096">
    <property type="protein sequence ID" value="GAA1198591.1"/>
    <property type="molecule type" value="Genomic_DNA"/>
</dbReference>
<keyword evidence="2" id="KW-1185">Reference proteome</keyword>
<name>A0ABN1V7V7_9ACTN</name>